<dbReference type="AlphaFoldDB" id="A0A0C9VF77"/>
<keyword evidence="2" id="KW-1185">Reference proteome</keyword>
<sequence length="121" mass="13830">MSRPGNSQGRRWYPEGIQYTQPTMHGGYGAMTHYHGAAPHTSPTFEQYATHDDEYYYTRELSDGAMGYENQDMVRTWSGPGQDMVRTWSGHGQSLVRAWSELGQSLVRAWSEHGQVWSDLQ</sequence>
<evidence type="ECO:0000313" key="2">
    <source>
        <dbReference type="Proteomes" id="UP000054279"/>
    </source>
</evidence>
<gene>
    <name evidence="1" type="ORF">M422DRAFT_261614</name>
</gene>
<proteinExistence type="predicted"/>
<name>A0A0C9VF77_SPHS4</name>
<accession>A0A0C9VF77</accession>
<reference evidence="1 2" key="1">
    <citation type="submission" date="2014-06" db="EMBL/GenBank/DDBJ databases">
        <title>Evolutionary Origins and Diversification of the Mycorrhizal Mutualists.</title>
        <authorList>
            <consortium name="DOE Joint Genome Institute"/>
            <consortium name="Mycorrhizal Genomics Consortium"/>
            <person name="Kohler A."/>
            <person name="Kuo A."/>
            <person name="Nagy L.G."/>
            <person name="Floudas D."/>
            <person name="Copeland A."/>
            <person name="Barry K.W."/>
            <person name="Cichocki N."/>
            <person name="Veneault-Fourrey C."/>
            <person name="LaButti K."/>
            <person name="Lindquist E.A."/>
            <person name="Lipzen A."/>
            <person name="Lundell T."/>
            <person name="Morin E."/>
            <person name="Murat C."/>
            <person name="Riley R."/>
            <person name="Ohm R."/>
            <person name="Sun H."/>
            <person name="Tunlid A."/>
            <person name="Henrissat B."/>
            <person name="Grigoriev I.V."/>
            <person name="Hibbett D.S."/>
            <person name="Martin F."/>
        </authorList>
    </citation>
    <scope>NUCLEOTIDE SEQUENCE [LARGE SCALE GENOMIC DNA]</scope>
    <source>
        <strain evidence="1 2">SS14</strain>
    </source>
</reference>
<dbReference type="HOGENOM" id="CLU_2039528_0_0_1"/>
<dbReference type="Proteomes" id="UP000054279">
    <property type="component" value="Unassembled WGS sequence"/>
</dbReference>
<evidence type="ECO:0000313" key="1">
    <source>
        <dbReference type="EMBL" id="KIJ36066.1"/>
    </source>
</evidence>
<dbReference type="EMBL" id="KN837182">
    <property type="protein sequence ID" value="KIJ36066.1"/>
    <property type="molecule type" value="Genomic_DNA"/>
</dbReference>
<protein>
    <submittedName>
        <fullName evidence="1">Uncharacterized protein</fullName>
    </submittedName>
</protein>
<organism evidence="1 2">
    <name type="scientific">Sphaerobolus stellatus (strain SS14)</name>
    <dbReference type="NCBI Taxonomy" id="990650"/>
    <lineage>
        <taxon>Eukaryota</taxon>
        <taxon>Fungi</taxon>
        <taxon>Dikarya</taxon>
        <taxon>Basidiomycota</taxon>
        <taxon>Agaricomycotina</taxon>
        <taxon>Agaricomycetes</taxon>
        <taxon>Phallomycetidae</taxon>
        <taxon>Geastrales</taxon>
        <taxon>Sphaerobolaceae</taxon>
        <taxon>Sphaerobolus</taxon>
    </lineage>
</organism>